<feature type="domain" description="Aminoglycoside phosphotransferase" evidence="1">
    <location>
        <begin position="28"/>
        <end position="247"/>
    </location>
</feature>
<comment type="caution">
    <text evidence="2">The sequence shown here is derived from an EMBL/GenBank/DDBJ whole genome shotgun (WGS) entry which is preliminary data.</text>
</comment>
<evidence type="ECO:0000313" key="3">
    <source>
        <dbReference type="Proteomes" id="UP001501565"/>
    </source>
</evidence>
<evidence type="ECO:0000259" key="1">
    <source>
        <dbReference type="Pfam" id="PF01636"/>
    </source>
</evidence>
<sequence>MLTNEALDWLQQSLAYLAVQGAPEVNSVVGDASSRAYFRVHLGKRSFIFCLSSDVDSNKRFREVSAALEQVGVMAPLVFAFDDERGYMLMSDMGDTLLSDVYEMNVHRQPKAIIHRALTDLIRLAQIPDPLLTLTGSYDGALLARDFGLFEHWCLDQFLGLELSGEQQQVLVTLASLLAKGFECQPQVWVHRDFHCRNLMLTDDDVAMIDFQDMVKGPVCYDLISIVYDAYWQLPHDQQAALISDYYQQLMQSGILGDEVGVTLFQSWVAQTAMQRLLKILGIFCRLALRDGKQQYLSDLPLVIKHVDDVIAHNLDLWPEGVVELWNETIQPALKAKLVSETSH</sequence>
<dbReference type="SUPFAM" id="SSF56112">
    <property type="entry name" value="Protein kinase-like (PK-like)"/>
    <property type="match status" value="1"/>
</dbReference>
<dbReference type="InterPro" id="IPR011009">
    <property type="entry name" value="Kinase-like_dom_sf"/>
</dbReference>
<proteinExistence type="predicted"/>
<dbReference type="EMBL" id="BAABBN010000002">
    <property type="protein sequence ID" value="GAA3910246.1"/>
    <property type="molecule type" value="Genomic_DNA"/>
</dbReference>
<dbReference type="InterPro" id="IPR002575">
    <property type="entry name" value="Aminoglycoside_PTrfase"/>
</dbReference>
<dbReference type="Proteomes" id="UP001501565">
    <property type="component" value="Unassembled WGS sequence"/>
</dbReference>
<dbReference type="Gene3D" id="3.30.200.20">
    <property type="entry name" value="Phosphorylase Kinase, domain 1"/>
    <property type="match status" value="1"/>
</dbReference>
<name>A0ABP7M1T2_9GAMM</name>
<evidence type="ECO:0000313" key="2">
    <source>
        <dbReference type="EMBL" id="GAA3910246.1"/>
    </source>
</evidence>
<reference evidence="3" key="1">
    <citation type="journal article" date="2019" name="Int. J. Syst. Evol. Microbiol.">
        <title>The Global Catalogue of Microorganisms (GCM) 10K type strain sequencing project: providing services to taxonomists for standard genome sequencing and annotation.</title>
        <authorList>
            <consortium name="The Broad Institute Genomics Platform"/>
            <consortium name="The Broad Institute Genome Sequencing Center for Infectious Disease"/>
            <person name="Wu L."/>
            <person name="Ma J."/>
        </authorList>
    </citation>
    <scope>NUCLEOTIDE SEQUENCE [LARGE SCALE GENOMIC DNA]</scope>
    <source>
        <strain evidence="3">JCM 17551</strain>
    </source>
</reference>
<protein>
    <submittedName>
        <fullName evidence="2">Phosphotransferase</fullName>
    </submittedName>
</protein>
<dbReference type="Gene3D" id="3.90.1200.10">
    <property type="match status" value="1"/>
</dbReference>
<dbReference type="Pfam" id="PF01636">
    <property type="entry name" value="APH"/>
    <property type="match status" value="1"/>
</dbReference>
<gene>
    <name evidence="2" type="ORF">GCM10022277_01140</name>
</gene>
<accession>A0ABP7M1T2</accession>
<keyword evidence="3" id="KW-1185">Reference proteome</keyword>
<organism evidence="2 3">
    <name type="scientific">Litoribacillus peritrichatus</name>
    <dbReference type="NCBI Taxonomy" id="718191"/>
    <lineage>
        <taxon>Bacteria</taxon>
        <taxon>Pseudomonadati</taxon>
        <taxon>Pseudomonadota</taxon>
        <taxon>Gammaproteobacteria</taxon>
        <taxon>Oceanospirillales</taxon>
        <taxon>Oceanospirillaceae</taxon>
        <taxon>Litoribacillus</taxon>
    </lineage>
</organism>
<dbReference type="RefSeq" id="WP_344794372.1">
    <property type="nucleotide sequence ID" value="NZ_BAABBN010000002.1"/>
</dbReference>